<dbReference type="InterPro" id="IPR011333">
    <property type="entry name" value="SKP1/BTB/POZ_sf"/>
</dbReference>
<evidence type="ECO:0000313" key="2">
    <source>
        <dbReference type="EMBL" id="CAG8604601.1"/>
    </source>
</evidence>
<feature type="domain" description="BTB" evidence="1">
    <location>
        <begin position="24"/>
        <end position="60"/>
    </location>
</feature>
<accession>A0A9N9GIK9</accession>
<keyword evidence="3" id="KW-1185">Reference proteome</keyword>
<evidence type="ECO:0000313" key="3">
    <source>
        <dbReference type="Proteomes" id="UP000789831"/>
    </source>
</evidence>
<dbReference type="AlphaFoldDB" id="A0A9N9GIK9"/>
<evidence type="ECO:0000259" key="1">
    <source>
        <dbReference type="PROSITE" id="PS50097"/>
    </source>
</evidence>
<gene>
    <name evidence="2" type="ORF">AGERDE_LOCUS9273</name>
</gene>
<dbReference type="Pfam" id="PF00651">
    <property type="entry name" value="BTB"/>
    <property type="match status" value="1"/>
</dbReference>
<organism evidence="2 3">
    <name type="scientific">Ambispora gerdemannii</name>
    <dbReference type="NCBI Taxonomy" id="144530"/>
    <lineage>
        <taxon>Eukaryota</taxon>
        <taxon>Fungi</taxon>
        <taxon>Fungi incertae sedis</taxon>
        <taxon>Mucoromycota</taxon>
        <taxon>Glomeromycotina</taxon>
        <taxon>Glomeromycetes</taxon>
        <taxon>Archaeosporales</taxon>
        <taxon>Ambisporaceae</taxon>
        <taxon>Ambispora</taxon>
    </lineage>
</organism>
<dbReference type="EMBL" id="CAJVPL010002254">
    <property type="protein sequence ID" value="CAG8604601.1"/>
    <property type="molecule type" value="Genomic_DNA"/>
</dbReference>
<dbReference type="InterPro" id="IPR000210">
    <property type="entry name" value="BTB/POZ_dom"/>
</dbReference>
<protein>
    <submittedName>
        <fullName evidence="2">11990_t:CDS:1</fullName>
    </submittedName>
</protein>
<feature type="non-terminal residue" evidence="2">
    <location>
        <position position="60"/>
    </location>
</feature>
<dbReference type="Gene3D" id="3.30.710.10">
    <property type="entry name" value="Potassium Channel Kv1.1, Chain A"/>
    <property type="match status" value="1"/>
</dbReference>
<dbReference type="Proteomes" id="UP000789831">
    <property type="component" value="Unassembled WGS sequence"/>
</dbReference>
<comment type="caution">
    <text evidence="2">The sequence shown here is derived from an EMBL/GenBank/DDBJ whole genome shotgun (WGS) entry which is preliminary data.</text>
</comment>
<reference evidence="2" key="1">
    <citation type="submission" date="2021-06" db="EMBL/GenBank/DDBJ databases">
        <authorList>
            <person name="Kallberg Y."/>
            <person name="Tangrot J."/>
            <person name="Rosling A."/>
        </authorList>
    </citation>
    <scope>NUCLEOTIDE SEQUENCE</scope>
    <source>
        <strain evidence="2">MT106</strain>
    </source>
</reference>
<proteinExistence type="predicted"/>
<sequence>MTTRSLPTTLLSEIAALFKNSDDQNVSIKVGKDNNVKIFTAHSVILRARSPYFKVALSQS</sequence>
<dbReference type="SUPFAM" id="SSF54695">
    <property type="entry name" value="POZ domain"/>
    <property type="match status" value="1"/>
</dbReference>
<dbReference type="OrthoDB" id="408604at2759"/>
<dbReference type="PROSITE" id="PS50097">
    <property type="entry name" value="BTB"/>
    <property type="match status" value="1"/>
</dbReference>
<name>A0A9N9GIK9_9GLOM</name>